<protein>
    <recommendedName>
        <fullName evidence="3">Transposase</fullName>
    </recommendedName>
</protein>
<sequence>MEDLGQQLDAIRSSIATKKQRPIEKFKDEILELLDKHGASQKEVVVWLQQYKGFETSSPTLCRAVKKWKSKQNP</sequence>
<proteinExistence type="predicted"/>
<evidence type="ECO:0000313" key="1">
    <source>
        <dbReference type="EMBL" id="CAH9068427.1"/>
    </source>
</evidence>
<accession>A0ABN8UVU1</accession>
<evidence type="ECO:0008006" key="3">
    <source>
        <dbReference type="Google" id="ProtNLM"/>
    </source>
</evidence>
<gene>
    <name evidence="1" type="ORF">PSECIP111951_04145</name>
</gene>
<dbReference type="Proteomes" id="UP001152485">
    <property type="component" value="Unassembled WGS sequence"/>
</dbReference>
<dbReference type="EMBL" id="CAMAPD010000037">
    <property type="protein sequence ID" value="CAH9068427.1"/>
    <property type="molecule type" value="Genomic_DNA"/>
</dbReference>
<evidence type="ECO:0000313" key="2">
    <source>
        <dbReference type="Proteomes" id="UP001152485"/>
    </source>
</evidence>
<dbReference type="RefSeq" id="WP_261595451.1">
    <property type="nucleotide sequence ID" value="NZ_CAMAPD010000037.1"/>
</dbReference>
<comment type="caution">
    <text evidence="1">The sequence shown here is derived from an EMBL/GenBank/DDBJ whole genome shotgun (WGS) entry which is preliminary data.</text>
</comment>
<organism evidence="1 2">
    <name type="scientific">Pseudoalteromonas holothuriae</name>
    <dbReference type="NCBI Taxonomy" id="2963714"/>
    <lineage>
        <taxon>Bacteria</taxon>
        <taxon>Pseudomonadati</taxon>
        <taxon>Pseudomonadota</taxon>
        <taxon>Gammaproteobacteria</taxon>
        <taxon>Alteromonadales</taxon>
        <taxon>Pseudoalteromonadaceae</taxon>
        <taxon>Pseudoalteromonas</taxon>
    </lineage>
</organism>
<name>A0ABN8UVU1_9GAMM</name>
<reference evidence="1 2" key="1">
    <citation type="submission" date="2022-07" db="EMBL/GenBank/DDBJ databases">
        <authorList>
            <person name="Criscuolo A."/>
        </authorList>
    </citation>
    <scope>NUCLEOTIDE SEQUENCE [LARGE SCALE GENOMIC DNA]</scope>
    <source>
        <strain evidence="2">CIP 111951</strain>
    </source>
</reference>